<dbReference type="Proteomes" id="UP000252519">
    <property type="component" value="Unassembled WGS sequence"/>
</dbReference>
<keyword evidence="2" id="KW-1185">Reference proteome</keyword>
<evidence type="ECO:0000313" key="2">
    <source>
        <dbReference type="Proteomes" id="UP000252519"/>
    </source>
</evidence>
<accession>A0A368F2M3</accession>
<gene>
    <name evidence="1" type="ORF">ANCCAN_29144</name>
</gene>
<comment type="caution">
    <text evidence="1">The sequence shown here is derived from an EMBL/GenBank/DDBJ whole genome shotgun (WGS) entry which is preliminary data.</text>
</comment>
<name>A0A368F2M3_ANCCA</name>
<evidence type="ECO:0000313" key="1">
    <source>
        <dbReference type="EMBL" id="RCN25145.1"/>
    </source>
</evidence>
<proteinExistence type="predicted"/>
<reference evidence="1 2" key="1">
    <citation type="submission" date="2014-10" db="EMBL/GenBank/DDBJ databases">
        <title>Draft genome of the hookworm Ancylostoma caninum.</title>
        <authorList>
            <person name="Mitreva M."/>
        </authorList>
    </citation>
    <scope>NUCLEOTIDE SEQUENCE [LARGE SCALE GENOMIC DNA]</scope>
    <source>
        <strain evidence="1 2">Baltimore</strain>
    </source>
</reference>
<sequence length="48" mass="5614">MFYHNFSGFQISLGLELTFKSISITAFCALHTSNHILRRRICLFIAFF</sequence>
<dbReference type="AlphaFoldDB" id="A0A368F2M3"/>
<organism evidence="1 2">
    <name type="scientific">Ancylostoma caninum</name>
    <name type="common">Dog hookworm</name>
    <dbReference type="NCBI Taxonomy" id="29170"/>
    <lineage>
        <taxon>Eukaryota</taxon>
        <taxon>Metazoa</taxon>
        <taxon>Ecdysozoa</taxon>
        <taxon>Nematoda</taxon>
        <taxon>Chromadorea</taxon>
        <taxon>Rhabditida</taxon>
        <taxon>Rhabditina</taxon>
        <taxon>Rhabditomorpha</taxon>
        <taxon>Strongyloidea</taxon>
        <taxon>Ancylostomatidae</taxon>
        <taxon>Ancylostomatinae</taxon>
        <taxon>Ancylostoma</taxon>
    </lineage>
</organism>
<dbReference type="EMBL" id="JOJR01013826">
    <property type="protein sequence ID" value="RCN25145.1"/>
    <property type="molecule type" value="Genomic_DNA"/>
</dbReference>
<protein>
    <submittedName>
        <fullName evidence="1">Uncharacterized protein</fullName>
    </submittedName>
</protein>